<evidence type="ECO:0000256" key="4">
    <source>
        <dbReference type="SAM" id="SignalP"/>
    </source>
</evidence>
<evidence type="ECO:0000259" key="5">
    <source>
        <dbReference type="Pfam" id="PF13407"/>
    </source>
</evidence>
<dbReference type="SUPFAM" id="SSF53822">
    <property type="entry name" value="Periplasmic binding protein-like I"/>
    <property type="match status" value="1"/>
</dbReference>
<evidence type="ECO:0000256" key="2">
    <source>
        <dbReference type="ARBA" id="ARBA00007639"/>
    </source>
</evidence>
<dbReference type="RefSeq" id="WP_184957696.1">
    <property type="nucleotide sequence ID" value="NZ_JACHIN010000001.1"/>
</dbReference>
<reference evidence="6 7" key="1">
    <citation type="submission" date="2020-08" db="EMBL/GenBank/DDBJ databases">
        <title>Genomic Encyclopedia of Type Strains, Phase IV (KMG-IV): sequencing the most valuable type-strain genomes for metagenomic binning, comparative biology and taxonomic classification.</title>
        <authorList>
            <person name="Goeker M."/>
        </authorList>
    </citation>
    <scope>NUCLEOTIDE SEQUENCE [LARGE SCALE GENOMIC DNA]</scope>
    <source>
        <strain evidence="6 7">DSM 45385</strain>
    </source>
</reference>
<dbReference type="GO" id="GO:0030313">
    <property type="term" value="C:cell envelope"/>
    <property type="evidence" value="ECO:0007669"/>
    <property type="project" value="UniProtKB-SubCell"/>
</dbReference>
<keyword evidence="3 4" id="KW-0732">Signal</keyword>
<organism evidence="6 7">
    <name type="scientific">Nonomuraea endophytica</name>
    <dbReference type="NCBI Taxonomy" id="714136"/>
    <lineage>
        <taxon>Bacteria</taxon>
        <taxon>Bacillati</taxon>
        <taxon>Actinomycetota</taxon>
        <taxon>Actinomycetes</taxon>
        <taxon>Streptosporangiales</taxon>
        <taxon>Streptosporangiaceae</taxon>
        <taxon>Nonomuraea</taxon>
    </lineage>
</organism>
<dbReference type="CDD" id="cd19970">
    <property type="entry name" value="PBP1_ABC_sugar_binding-like"/>
    <property type="match status" value="1"/>
</dbReference>
<dbReference type="PANTHER" id="PTHR46847:SF1">
    <property type="entry name" value="D-ALLOSE-BINDING PERIPLASMIC PROTEIN-RELATED"/>
    <property type="match status" value="1"/>
</dbReference>
<dbReference type="Pfam" id="PF13407">
    <property type="entry name" value="Peripla_BP_4"/>
    <property type="match status" value="1"/>
</dbReference>
<dbReference type="PANTHER" id="PTHR46847">
    <property type="entry name" value="D-ALLOSE-BINDING PERIPLASMIC PROTEIN-RELATED"/>
    <property type="match status" value="1"/>
</dbReference>
<comment type="subcellular location">
    <subcellularLocation>
        <location evidence="1">Cell envelope</location>
    </subcellularLocation>
</comment>
<comment type="similarity">
    <text evidence="2">Belongs to the bacterial solute-binding protein 2 family.</text>
</comment>
<evidence type="ECO:0000313" key="7">
    <source>
        <dbReference type="Proteomes" id="UP000568380"/>
    </source>
</evidence>
<feature type="chain" id="PRO_5039292625" evidence="4">
    <location>
        <begin position="20"/>
        <end position="324"/>
    </location>
</feature>
<dbReference type="Gene3D" id="3.40.50.2300">
    <property type="match status" value="2"/>
</dbReference>
<comment type="caution">
    <text evidence="6">The sequence shown here is derived from an EMBL/GenBank/DDBJ whole genome shotgun (WGS) entry which is preliminary data.</text>
</comment>
<dbReference type="InterPro" id="IPR025997">
    <property type="entry name" value="SBP_2_dom"/>
</dbReference>
<keyword evidence="7" id="KW-1185">Reference proteome</keyword>
<name>A0A7W8ECT7_9ACTN</name>
<protein>
    <submittedName>
        <fullName evidence="6">Ribose transport system substrate-binding protein</fullName>
    </submittedName>
</protein>
<evidence type="ECO:0000256" key="3">
    <source>
        <dbReference type="ARBA" id="ARBA00022729"/>
    </source>
</evidence>
<sequence>MNKKIVVVAGLALALAACGKEGGGTTGGESAAAPKPGEKPGVCLVMKSLANEFFQQMQKGAEEHAAKRGDLTLSVVGIQNETDIDNQVAAIEKCVTQQAKAIVIAPADSRALVAPLKRAVDSGVKVVNIDVQLEEGAMKSAGIADKVPFVGPDNREGAKQSGLELVKAVGKDAEVVILEGNPGAANATQRKAGFEDAIKEGGLKLVDSKTAHWETNEAHTVFGNMLTAHPNIKGVLAANDNMALGALKAIEEQGKKEQIKVAAFDNIPAIASYVRSGAVVSTLDQYGAQQAANGIDYAMKMIAGENISGWQKTEIKLITKDNVG</sequence>
<evidence type="ECO:0000313" key="6">
    <source>
        <dbReference type="EMBL" id="MBB5074693.1"/>
    </source>
</evidence>
<feature type="domain" description="Periplasmic binding protein" evidence="5">
    <location>
        <begin position="43"/>
        <end position="305"/>
    </location>
</feature>
<dbReference type="InterPro" id="IPR028082">
    <property type="entry name" value="Peripla_BP_I"/>
</dbReference>
<dbReference type="PROSITE" id="PS51257">
    <property type="entry name" value="PROKAR_LIPOPROTEIN"/>
    <property type="match status" value="1"/>
</dbReference>
<evidence type="ECO:0000256" key="1">
    <source>
        <dbReference type="ARBA" id="ARBA00004196"/>
    </source>
</evidence>
<dbReference type="Proteomes" id="UP000568380">
    <property type="component" value="Unassembled WGS sequence"/>
</dbReference>
<accession>A0A7W8ECT7</accession>
<dbReference type="GO" id="GO:0030246">
    <property type="term" value="F:carbohydrate binding"/>
    <property type="evidence" value="ECO:0007669"/>
    <property type="project" value="UniProtKB-ARBA"/>
</dbReference>
<dbReference type="EMBL" id="JACHIN010000001">
    <property type="protein sequence ID" value="MBB5074693.1"/>
    <property type="molecule type" value="Genomic_DNA"/>
</dbReference>
<gene>
    <name evidence="6" type="ORF">HNR40_000139</name>
</gene>
<proteinExistence type="inferred from homology"/>
<feature type="signal peptide" evidence="4">
    <location>
        <begin position="1"/>
        <end position="19"/>
    </location>
</feature>
<dbReference type="AlphaFoldDB" id="A0A7W8ECT7"/>